<keyword evidence="3" id="KW-1185">Reference proteome</keyword>
<protein>
    <submittedName>
        <fullName evidence="2">Uncharacterized protein</fullName>
    </submittedName>
</protein>
<feature type="region of interest" description="Disordered" evidence="1">
    <location>
        <begin position="79"/>
        <end position="105"/>
    </location>
</feature>
<dbReference type="HOGENOM" id="CLU_1475357_0_0_1"/>
<evidence type="ECO:0000256" key="1">
    <source>
        <dbReference type="SAM" id="MobiDB-lite"/>
    </source>
</evidence>
<dbReference type="Proteomes" id="UP000053820">
    <property type="component" value="Unassembled WGS sequence"/>
</dbReference>
<sequence>MPSPHPNALIATQTPSKHTRAPQNTPVAEGTHPFLAQALDDIRQNIQSYALDVLEDTPFSPAVSNIGCSQPSRQRPFPHPTLCCSPAQSPLQASPVSQRPPTLGLHYPSPIQEDAFEEDVSDHHPIHPAALAGPGNPGSTFPDTVTVQQVLEDLCYNYNPHGQAPCTFLLPPQPMVEMTSEEN</sequence>
<name>A0A0C2PQZ5_9AGAM</name>
<dbReference type="AlphaFoldDB" id="A0A0C2PQZ5"/>
<evidence type="ECO:0000313" key="3">
    <source>
        <dbReference type="Proteomes" id="UP000053820"/>
    </source>
</evidence>
<proteinExistence type="predicted"/>
<gene>
    <name evidence="2" type="ORF">HYDPIDRAFT_35107</name>
</gene>
<organism evidence="2 3">
    <name type="scientific">Hydnomerulius pinastri MD-312</name>
    <dbReference type="NCBI Taxonomy" id="994086"/>
    <lineage>
        <taxon>Eukaryota</taxon>
        <taxon>Fungi</taxon>
        <taxon>Dikarya</taxon>
        <taxon>Basidiomycota</taxon>
        <taxon>Agaricomycotina</taxon>
        <taxon>Agaricomycetes</taxon>
        <taxon>Agaricomycetidae</taxon>
        <taxon>Boletales</taxon>
        <taxon>Boletales incertae sedis</taxon>
        <taxon>Leucogyrophana</taxon>
    </lineage>
</organism>
<feature type="compositionally biased region" description="Polar residues" evidence="1">
    <location>
        <begin position="10"/>
        <end position="26"/>
    </location>
</feature>
<evidence type="ECO:0000313" key="2">
    <source>
        <dbReference type="EMBL" id="KIJ57458.1"/>
    </source>
</evidence>
<feature type="region of interest" description="Disordered" evidence="1">
    <location>
        <begin position="1"/>
        <end position="28"/>
    </location>
</feature>
<reference evidence="2 3" key="1">
    <citation type="submission" date="2014-04" db="EMBL/GenBank/DDBJ databases">
        <title>Evolutionary Origins and Diversification of the Mycorrhizal Mutualists.</title>
        <authorList>
            <consortium name="DOE Joint Genome Institute"/>
            <consortium name="Mycorrhizal Genomics Consortium"/>
            <person name="Kohler A."/>
            <person name="Kuo A."/>
            <person name="Nagy L.G."/>
            <person name="Floudas D."/>
            <person name="Copeland A."/>
            <person name="Barry K.W."/>
            <person name="Cichocki N."/>
            <person name="Veneault-Fourrey C."/>
            <person name="LaButti K."/>
            <person name="Lindquist E.A."/>
            <person name="Lipzen A."/>
            <person name="Lundell T."/>
            <person name="Morin E."/>
            <person name="Murat C."/>
            <person name="Riley R."/>
            <person name="Ohm R."/>
            <person name="Sun H."/>
            <person name="Tunlid A."/>
            <person name="Henrissat B."/>
            <person name="Grigoriev I.V."/>
            <person name="Hibbett D.S."/>
            <person name="Martin F."/>
        </authorList>
    </citation>
    <scope>NUCLEOTIDE SEQUENCE [LARGE SCALE GENOMIC DNA]</scope>
    <source>
        <strain evidence="2 3">MD-312</strain>
    </source>
</reference>
<feature type="compositionally biased region" description="Polar residues" evidence="1">
    <location>
        <begin position="86"/>
        <end position="100"/>
    </location>
</feature>
<accession>A0A0C2PQZ5</accession>
<dbReference type="EMBL" id="KN840387">
    <property type="protein sequence ID" value="KIJ57458.1"/>
    <property type="molecule type" value="Genomic_DNA"/>
</dbReference>